<organism evidence="2 3">
    <name type="scientific">Haematococcus lacustris</name>
    <name type="common">Green alga</name>
    <name type="synonym">Haematococcus pluvialis</name>
    <dbReference type="NCBI Taxonomy" id="44745"/>
    <lineage>
        <taxon>Eukaryota</taxon>
        <taxon>Viridiplantae</taxon>
        <taxon>Chlorophyta</taxon>
        <taxon>core chlorophytes</taxon>
        <taxon>Chlorophyceae</taxon>
        <taxon>CS clade</taxon>
        <taxon>Chlamydomonadales</taxon>
        <taxon>Haematococcaceae</taxon>
        <taxon>Haematococcus</taxon>
    </lineage>
</organism>
<name>A0A699YF83_HAELA</name>
<comment type="caution">
    <text evidence="2">The sequence shown here is derived from an EMBL/GenBank/DDBJ whole genome shotgun (WGS) entry which is preliminary data.</text>
</comment>
<proteinExistence type="predicted"/>
<dbReference type="Proteomes" id="UP000485058">
    <property type="component" value="Unassembled WGS sequence"/>
</dbReference>
<reference evidence="2 3" key="1">
    <citation type="submission" date="2020-02" db="EMBL/GenBank/DDBJ databases">
        <title>Draft genome sequence of Haematococcus lacustris strain NIES-144.</title>
        <authorList>
            <person name="Morimoto D."/>
            <person name="Nakagawa S."/>
            <person name="Yoshida T."/>
            <person name="Sawayama S."/>
        </authorList>
    </citation>
    <scope>NUCLEOTIDE SEQUENCE [LARGE SCALE GENOMIC DNA]</scope>
    <source>
        <strain evidence="2 3">NIES-144</strain>
    </source>
</reference>
<sequence length="55" mass="5839">VKVQYSLVPSSTMPQTASVTKTSQSQRMKQQRNAPLGQGGRGKRGGAQQPPAAEQ</sequence>
<dbReference type="AlphaFoldDB" id="A0A699YF83"/>
<gene>
    <name evidence="2" type="ORF">HaLaN_03837</name>
</gene>
<protein>
    <submittedName>
        <fullName evidence="2">Uncharacterized protein</fullName>
    </submittedName>
</protein>
<feature type="region of interest" description="Disordered" evidence="1">
    <location>
        <begin position="1"/>
        <end position="55"/>
    </location>
</feature>
<evidence type="ECO:0000256" key="1">
    <source>
        <dbReference type="SAM" id="MobiDB-lite"/>
    </source>
</evidence>
<feature type="non-terminal residue" evidence="2">
    <location>
        <position position="1"/>
    </location>
</feature>
<evidence type="ECO:0000313" key="3">
    <source>
        <dbReference type="Proteomes" id="UP000485058"/>
    </source>
</evidence>
<evidence type="ECO:0000313" key="2">
    <source>
        <dbReference type="EMBL" id="GFH08810.1"/>
    </source>
</evidence>
<feature type="compositionally biased region" description="Polar residues" evidence="1">
    <location>
        <begin position="7"/>
        <end position="33"/>
    </location>
</feature>
<accession>A0A699YF83</accession>
<keyword evidence="3" id="KW-1185">Reference proteome</keyword>
<dbReference type="EMBL" id="BLLF01000185">
    <property type="protein sequence ID" value="GFH08810.1"/>
    <property type="molecule type" value="Genomic_DNA"/>
</dbReference>